<protein>
    <submittedName>
        <fullName evidence="1">Uncharacterized protein</fullName>
    </submittedName>
</protein>
<dbReference type="STRING" id="158898.SAMN04488548_1279"/>
<evidence type="ECO:0000313" key="2">
    <source>
        <dbReference type="Proteomes" id="UP000183180"/>
    </source>
</evidence>
<gene>
    <name evidence="1" type="ORF">SAMN04488548_1279</name>
</gene>
<name>A0A1H2E1N1_9ACTN</name>
<dbReference type="EMBL" id="FNLM01000027">
    <property type="protein sequence ID" value="SDT89060.1"/>
    <property type="molecule type" value="Genomic_DNA"/>
</dbReference>
<organism evidence="1 2">
    <name type="scientific">Gordonia westfalica</name>
    <dbReference type="NCBI Taxonomy" id="158898"/>
    <lineage>
        <taxon>Bacteria</taxon>
        <taxon>Bacillati</taxon>
        <taxon>Actinomycetota</taxon>
        <taxon>Actinomycetes</taxon>
        <taxon>Mycobacteriales</taxon>
        <taxon>Gordoniaceae</taxon>
        <taxon>Gordonia</taxon>
    </lineage>
</organism>
<sequence length="42" mass="4799">MIFPPGEDDAIELTRPQLWQHIDALLTLLKRTPIPTRTLEAS</sequence>
<evidence type="ECO:0000313" key="1">
    <source>
        <dbReference type="EMBL" id="SDT89060.1"/>
    </source>
</evidence>
<dbReference type="AlphaFoldDB" id="A0A1H2E1N1"/>
<dbReference type="Proteomes" id="UP000183180">
    <property type="component" value="Unassembled WGS sequence"/>
</dbReference>
<proteinExistence type="predicted"/>
<reference evidence="1 2" key="1">
    <citation type="submission" date="2016-10" db="EMBL/GenBank/DDBJ databases">
        <authorList>
            <person name="de Groot N.N."/>
        </authorList>
    </citation>
    <scope>NUCLEOTIDE SEQUENCE [LARGE SCALE GENOMIC DNA]</scope>
    <source>
        <strain evidence="1 2">DSM 44215</strain>
    </source>
</reference>
<accession>A0A1H2E1N1</accession>